<keyword evidence="2" id="KW-0560">Oxidoreductase</keyword>
<reference evidence="5 7" key="1">
    <citation type="journal article" date="2015" name="Int. J. Syst. Evol. Microbiol.">
        <title>Bacillus glycinifermentans sp. nov., isolated from fermented soybean paste.</title>
        <authorList>
            <person name="Kim S.J."/>
            <person name="Dunlap C.A."/>
            <person name="Kwon S.W."/>
            <person name="Rooney A.P."/>
        </authorList>
    </citation>
    <scope>NUCLEOTIDE SEQUENCE [LARGE SCALE GENOMIC DNA]</scope>
    <source>
        <strain evidence="5 7">GO-13</strain>
    </source>
</reference>
<dbReference type="Gene3D" id="3.30.360.10">
    <property type="entry name" value="Dihydrodipicolinate Reductase, domain 2"/>
    <property type="match status" value="1"/>
</dbReference>
<dbReference type="InterPro" id="IPR000683">
    <property type="entry name" value="Gfo/Idh/MocA-like_OxRdtase_N"/>
</dbReference>
<dbReference type="Pfam" id="PF01408">
    <property type="entry name" value="GFO_IDH_MocA"/>
    <property type="match status" value="1"/>
</dbReference>
<dbReference type="GO" id="GO:0000166">
    <property type="term" value="F:nucleotide binding"/>
    <property type="evidence" value="ECO:0007669"/>
    <property type="project" value="InterPro"/>
</dbReference>
<evidence type="ECO:0000313" key="8">
    <source>
        <dbReference type="Proteomes" id="UP001341297"/>
    </source>
</evidence>
<accession>A0A0J6ECS5</accession>
<dbReference type="Gene3D" id="3.40.50.720">
    <property type="entry name" value="NAD(P)-binding Rossmann-like Domain"/>
    <property type="match status" value="1"/>
</dbReference>
<reference evidence="5" key="2">
    <citation type="submission" date="2015-10" db="EMBL/GenBank/DDBJ databases">
        <authorList>
            <person name="Gilbert D.G."/>
        </authorList>
    </citation>
    <scope>NUCLEOTIDE SEQUENCE</scope>
    <source>
        <strain evidence="5">GO-13</strain>
    </source>
</reference>
<dbReference type="InterPro" id="IPR036291">
    <property type="entry name" value="NAD(P)-bd_dom_sf"/>
</dbReference>
<dbReference type="Proteomes" id="UP000036168">
    <property type="component" value="Unassembled WGS sequence"/>
</dbReference>
<evidence type="ECO:0000256" key="1">
    <source>
        <dbReference type="ARBA" id="ARBA00010928"/>
    </source>
</evidence>
<feature type="domain" description="Gfo/Idh/MocA-like oxidoreductase N-terminal" evidence="3">
    <location>
        <begin position="1"/>
        <end position="112"/>
    </location>
</feature>
<dbReference type="OrthoDB" id="9815825at2"/>
<organism evidence="5 7">
    <name type="scientific">Bacillus glycinifermentans</name>
    <dbReference type="NCBI Taxonomy" id="1664069"/>
    <lineage>
        <taxon>Bacteria</taxon>
        <taxon>Bacillati</taxon>
        <taxon>Bacillota</taxon>
        <taxon>Bacilli</taxon>
        <taxon>Bacillales</taxon>
        <taxon>Bacillaceae</taxon>
        <taxon>Bacillus</taxon>
    </lineage>
</organism>
<dbReference type="Proteomes" id="UP001341297">
    <property type="component" value="Unassembled WGS sequence"/>
</dbReference>
<accession>A0A0J6E0R0</accession>
<dbReference type="EMBL" id="LECW02000045">
    <property type="protein sequence ID" value="KRT90252.1"/>
    <property type="molecule type" value="Genomic_DNA"/>
</dbReference>
<evidence type="ECO:0000313" key="5">
    <source>
        <dbReference type="EMBL" id="KRT90252.1"/>
    </source>
</evidence>
<dbReference type="SUPFAM" id="SSF55347">
    <property type="entry name" value="Glyceraldehyde-3-phosphate dehydrogenase-like, C-terminal domain"/>
    <property type="match status" value="1"/>
</dbReference>
<proteinExistence type="inferred from homology"/>
<gene>
    <name evidence="5" type="ORF">AB447_206630</name>
    <name evidence="6" type="ORF">P8828_03620</name>
</gene>
<evidence type="ECO:0000313" key="7">
    <source>
        <dbReference type="Proteomes" id="UP000036168"/>
    </source>
</evidence>
<dbReference type="InterPro" id="IPR051317">
    <property type="entry name" value="Gfo/Idh/MocA_oxidoreduct"/>
</dbReference>
<dbReference type="GO" id="GO:0016491">
    <property type="term" value="F:oxidoreductase activity"/>
    <property type="evidence" value="ECO:0007669"/>
    <property type="project" value="UniProtKB-KW"/>
</dbReference>
<dbReference type="PANTHER" id="PTHR43708:SF5">
    <property type="entry name" value="CONSERVED EXPRESSED OXIDOREDUCTASE (EUROFUNG)-RELATED"/>
    <property type="match status" value="1"/>
</dbReference>
<name>A0A0J6E0R0_9BACI</name>
<evidence type="ECO:0000313" key="6">
    <source>
        <dbReference type="EMBL" id="MEC0483942.1"/>
    </source>
</evidence>
<dbReference type="PATRIC" id="fig|1664069.3.peg.320"/>
<keyword evidence="8" id="KW-1185">Reference proteome</keyword>
<comment type="similarity">
    <text evidence="1">Belongs to the Gfo/Idh/MocA family.</text>
</comment>
<dbReference type="SUPFAM" id="SSF51735">
    <property type="entry name" value="NAD(P)-binding Rossmann-fold domains"/>
    <property type="match status" value="1"/>
</dbReference>
<evidence type="ECO:0000256" key="2">
    <source>
        <dbReference type="ARBA" id="ARBA00023002"/>
    </source>
</evidence>
<reference evidence="6 8" key="3">
    <citation type="submission" date="2023-03" db="EMBL/GenBank/DDBJ databases">
        <title>Agriculturally important microbes genome sequencing.</title>
        <authorList>
            <person name="Dunlap C."/>
        </authorList>
    </citation>
    <scope>NUCLEOTIDE SEQUENCE [LARGE SCALE GENOMIC DNA]</scope>
    <source>
        <strain evidence="6 8">CBP-3203</strain>
    </source>
</reference>
<sequence>MKIGIIGAGGIAKAHAKALSTVKGAELSGFFDVNSLASRKCAFEYGGTVFDQLQDLLNESTAVIVSSPNFCHKEHVLEAMSAGKYVLCEKPMAVSMEEAEEMKNKAAQTSYIPIMGFNYRHLTFVQRLKEMISNNELGDILSVNINFKKNSALRRKKYTWRDHSKSNKTSGALGDLGVHLIDLILYLFNSPFKLDSLKVKMMTVVKEKEQKQVYVDDHSEVYGQLENHVFVKMITSKCTKTDECGFSIEVNGQNGVFYYHSRQKNEFLLKTGLTEQMIAMPDTWLTDPENEFYGWADSFRAQLIRWMNGIEDRNFDSLATFEDGYKTQFYLSEFFNKGQQLSLSKQAN</sequence>
<dbReference type="AlphaFoldDB" id="A0A0J6E0R0"/>
<comment type="caution">
    <text evidence="5">The sequence shown here is derived from an EMBL/GenBank/DDBJ whole genome shotgun (WGS) entry which is preliminary data.</text>
</comment>
<dbReference type="RefSeq" id="WP_048355637.1">
    <property type="nucleotide sequence ID" value="NZ_CP023481.1"/>
</dbReference>
<evidence type="ECO:0000259" key="3">
    <source>
        <dbReference type="Pfam" id="PF01408"/>
    </source>
</evidence>
<dbReference type="InterPro" id="IPR004104">
    <property type="entry name" value="Gfo/Idh/MocA-like_OxRdtase_C"/>
</dbReference>
<dbReference type="PANTHER" id="PTHR43708">
    <property type="entry name" value="CONSERVED EXPRESSED OXIDOREDUCTASE (EUROFUNG)"/>
    <property type="match status" value="1"/>
</dbReference>
<dbReference type="Pfam" id="PF02894">
    <property type="entry name" value="GFO_IDH_MocA_C"/>
    <property type="match status" value="1"/>
</dbReference>
<feature type="domain" description="Gfo/Idh/MocA-like oxidoreductase C-terminal" evidence="4">
    <location>
        <begin position="129"/>
        <end position="328"/>
    </location>
</feature>
<evidence type="ECO:0000259" key="4">
    <source>
        <dbReference type="Pfam" id="PF02894"/>
    </source>
</evidence>
<dbReference type="EMBL" id="JARRTL010000006">
    <property type="protein sequence ID" value="MEC0483942.1"/>
    <property type="molecule type" value="Genomic_DNA"/>
</dbReference>
<protein>
    <submittedName>
        <fullName evidence="6">Gfo/Idh/MocA family oxidoreductase</fullName>
    </submittedName>
    <submittedName>
        <fullName evidence="5">NTD biosynthesis operon oxidoreductase NtdC</fullName>
    </submittedName>
</protein>